<dbReference type="EMBL" id="CP067420">
    <property type="protein sequence ID" value="QQP88886.1"/>
    <property type="molecule type" value="Genomic_DNA"/>
</dbReference>
<sequence>MFMPTWALHPGPTSTRPNCSCSIELALENAGYLGLSPSGANAIVREVASATSRWRTVAASLGVKPSEIDRMETAFEHGELRLALNAGNIHPVPGAPPS</sequence>
<accession>A0ABX7B3H4</accession>
<evidence type="ECO:0000313" key="1">
    <source>
        <dbReference type="EMBL" id="QQP88886.1"/>
    </source>
</evidence>
<keyword evidence="2" id="KW-1185">Reference proteome</keyword>
<reference evidence="1" key="1">
    <citation type="submission" date="2021-02" db="EMBL/GenBank/DDBJ databases">
        <title>Skermanella TT6 skin isolate.</title>
        <authorList>
            <person name="Lee K."/>
            <person name="Ganzorig M."/>
        </authorList>
    </citation>
    <scope>NUCLEOTIDE SEQUENCE</scope>
    <source>
        <strain evidence="1">TT6</strain>
    </source>
</reference>
<proteinExistence type="predicted"/>
<name>A0ABX7B3H4_9PROT</name>
<gene>
    <name evidence="1" type="ORF">IGS68_23195</name>
</gene>
<dbReference type="RefSeq" id="WP_201074415.1">
    <property type="nucleotide sequence ID" value="NZ_CP067420.1"/>
</dbReference>
<protein>
    <submittedName>
        <fullName evidence="1">Uncharacterized protein</fullName>
    </submittedName>
</protein>
<evidence type="ECO:0000313" key="2">
    <source>
        <dbReference type="Proteomes" id="UP000595197"/>
    </source>
</evidence>
<dbReference type="Proteomes" id="UP000595197">
    <property type="component" value="Chromosome"/>
</dbReference>
<organism evidence="1 2">
    <name type="scientific">Skermanella cutis</name>
    <dbReference type="NCBI Taxonomy" id="2775420"/>
    <lineage>
        <taxon>Bacteria</taxon>
        <taxon>Pseudomonadati</taxon>
        <taxon>Pseudomonadota</taxon>
        <taxon>Alphaproteobacteria</taxon>
        <taxon>Rhodospirillales</taxon>
        <taxon>Azospirillaceae</taxon>
        <taxon>Skermanella</taxon>
    </lineage>
</organism>